<keyword evidence="1" id="KW-0472">Membrane</keyword>
<evidence type="ECO:0000313" key="2">
    <source>
        <dbReference type="EMBL" id="OEH92892.1"/>
    </source>
</evidence>
<proteinExistence type="predicted"/>
<dbReference type="OrthoDB" id="2355718at2"/>
<protein>
    <submittedName>
        <fullName evidence="2">DUF2759 domain-containing protein</fullName>
    </submittedName>
</protein>
<sequence>MGLVIIFTLVTIVAAIGTLRSLARKNALAILFASGTTLVFGWFSVMTFIAILGGHGVPVPAH</sequence>
<reference evidence="2 3" key="1">
    <citation type="submission" date="2016-08" db="EMBL/GenBank/DDBJ databases">
        <title>Genome of Bacillus solimangrovi GH2-4.</title>
        <authorList>
            <person name="Lim S."/>
            <person name="Kim B.-C."/>
        </authorList>
    </citation>
    <scope>NUCLEOTIDE SEQUENCE [LARGE SCALE GENOMIC DNA]</scope>
    <source>
        <strain evidence="2 3">GH2-4</strain>
    </source>
</reference>
<dbReference type="EMBL" id="MJEH01000021">
    <property type="protein sequence ID" value="OEH92892.1"/>
    <property type="molecule type" value="Genomic_DNA"/>
</dbReference>
<accession>A0A1E5LFP4</accession>
<dbReference type="InterPro" id="IPR024490">
    <property type="entry name" value="DUF2759"/>
</dbReference>
<dbReference type="Proteomes" id="UP000095209">
    <property type="component" value="Unassembled WGS sequence"/>
</dbReference>
<dbReference type="AlphaFoldDB" id="A0A1E5LFP4"/>
<keyword evidence="3" id="KW-1185">Reference proteome</keyword>
<feature type="transmembrane region" description="Helical" evidence="1">
    <location>
        <begin position="6"/>
        <end position="23"/>
    </location>
</feature>
<evidence type="ECO:0000256" key="1">
    <source>
        <dbReference type="SAM" id="Phobius"/>
    </source>
</evidence>
<dbReference type="RefSeq" id="WP_069717070.1">
    <property type="nucleotide sequence ID" value="NZ_MJEH01000021.1"/>
</dbReference>
<organism evidence="2 3">
    <name type="scientific">Bacillus solimangrovi</name>
    <dbReference type="NCBI Taxonomy" id="1305675"/>
    <lineage>
        <taxon>Bacteria</taxon>
        <taxon>Bacillati</taxon>
        <taxon>Bacillota</taxon>
        <taxon>Bacilli</taxon>
        <taxon>Bacillales</taxon>
        <taxon>Bacillaceae</taxon>
        <taxon>Bacillus</taxon>
    </lineage>
</organism>
<name>A0A1E5LFP4_9BACI</name>
<comment type="caution">
    <text evidence="2">The sequence shown here is derived from an EMBL/GenBank/DDBJ whole genome shotgun (WGS) entry which is preliminary data.</text>
</comment>
<keyword evidence="1" id="KW-1133">Transmembrane helix</keyword>
<evidence type="ECO:0000313" key="3">
    <source>
        <dbReference type="Proteomes" id="UP000095209"/>
    </source>
</evidence>
<dbReference type="Pfam" id="PF10958">
    <property type="entry name" value="DUF2759"/>
    <property type="match status" value="1"/>
</dbReference>
<keyword evidence="1" id="KW-0812">Transmembrane</keyword>
<feature type="transmembrane region" description="Helical" evidence="1">
    <location>
        <begin position="30"/>
        <end position="52"/>
    </location>
</feature>
<gene>
    <name evidence="2" type="ORF">BFG57_14545</name>
</gene>